<dbReference type="EMBL" id="JAUSTT010000005">
    <property type="protein sequence ID" value="MDQ0175242.1"/>
    <property type="molecule type" value="Genomic_DNA"/>
</dbReference>
<dbReference type="InterPro" id="IPR052345">
    <property type="entry name" value="Rad_response_metalloprotease"/>
</dbReference>
<evidence type="ECO:0000313" key="2">
    <source>
        <dbReference type="EMBL" id="MDQ0175242.1"/>
    </source>
</evidence>
<name>A0ABT9WPU7_9BACI</name>
<dbReference type="Gene3D" id="1.10.10.2910">
    <property type="match status" value="1"/>
</dbReference>
<dbReference type="Proteomes" id="UP001223586">
    <property type="component" value="Unassembled WGS sequence"/>
</dbReference>
<proteinExistence type="predicted"/>
<organism evidence="2 3">
    <name type="scientific">Bacillus chungangensis</name>
    <dbReference type="NCBI Taxonomy" id="587633"/>
    <lineage>
        <taxon>Bacteria</taxon>
        <taxon>Bacillati</taxon>
        <taxon>Bacillota</taxon>
        <taxon>Bacilli</taxon>
        <taxon>Bacillales</taxon>
        <taxon>Bacillaceae</taxon>
        <taxon>Bacillus</taxon>
    </lineage>
</organism>
<protein>
    <submittedName>
        <fullName evidence="2">Zn-dependent peptidase ImmA (M78 family)</fullName>
    </submittedName>
</protein>
<dbReference type="RefSeq" id="WP_307227398.1">
    <property type="nucleotide sequence ID" value="NZ_JAUSTT010000005.1"/>
</dbReference>
<comment type="caution">
    <text evidence="2">The sequence shown here is derived from an EMBL/GenBank/DDBJ whole genome shotgun (WGS) entry which is preliminary data.</text>
</comment>
<keyword evidence="3" id="KW-1185">Reference proteome</keyword>
<evidence type="ECO:0000313" key="3">
    <source>
        <dbReference type="Proteomes" id="UP001223586"/>
    </source>
</evidence>
<sequence>MSRMKEIVAKIIDKYGTNDPFEIGKARSIEFVFAELGSTFGFYSSYRRIQFIHINNKLDKEMQRFVCAHELGHAILHRDINTQFLKANTFFSPEKIEVEANTFAVELLMPDDAIYEYKDTSLTINEVAEIYGVPREVSYLKNNESS</sequence>
<evidence type="ECO:0000259" key="1">
    <source>
        <dbReference type="Pfam" id="PF06114"/>
    </source>
</evidence>
<gene>
    <name evidence="2" type="ORF">J2S08_001076</name>
</gene>
<dbReference type="Pfam" id="PF06114">
    <property type="entry name" value="Peptidase_M78"/>
    <property type="match status" value="1"/>
</dbReference>
<dbReference type="InterPro" id="IPR010359">
    <property type="entry name" value="IrrE_HExxH"/>
</dbReference>
<reference evidence="2 3" key="1">
    <citation type="submission" date="2023-07" db="EMBL/GenBank/DDBJ databases">
        <title>Genomic Encyclopedia of Type Strains, Phase IV (KMG-IV): sequencing the most valuable type-strain genomes for metagenomic binning, comparative biology and taxonomic classification.</title>
        <authorList>
            <person name="Goeker M."/>
        </authorList>
    </citation>
    <scope>NUCLEOTIDE SEQUENCE [LARGE SCALE GENOMIC DNA]</scope>
    <source>
        <strain evidence="2 3">DSM 23837</strain>
    </source>
</reference>
<feature type="domain" description="IrrE N-terminal-like" evidence="1">
    <location>
        <begin position="29"/>
        <end position="137"/>
    </location>
</feature>
<dbReference type="PANTHER" id="PTHR43236:SF2">
    <property type="entry name" value="BLL0069 PROTEIN"/>
    <property type="match status" value="1"/>
</dbReference>
<dbReference type="PANTHER" id="PTHR43236">
    <property type="entry name" value="ANTITOXIN HIGA1"/>
    <property type="match status" value="1"/>
</dbReference>
<accession>A0ABT9WPU7</accession>